<dbReference type="InterPro" id="IPR039436">
    <property type="entry name" value="Asteroid_dom"/>
</dbReference>
<evidence type="ECO:0000259" key="3">
    <source>
        <dbReference type="Pfam" id="PF12813"/>
    </source>
</evidence>
<accession>A0A9P5AGU6</accession>
<organism evidence="4 5">
    <name type="scientific">Fusarium beomiforme</name>
    <dbReference type="NCBI Taxonomy" id="44412"/>
    <lineage>
        <taxon>Eukaryota</taxon>
        <taxon>Fungi</taxon>
        <taxon>Dikarya</taxon>
        <taxon>Ascomycota</taxon>
        <taxon>Pezizomycotina</taxon>
        <taxon>Sordariomycetes</taxon>
        <taxon>Hypocreomycetidae</taxon>
        <taxon>Hypocreales</taxon>
        <taxon>Nectriaceae</taxon>
        <taxon>Fusarium</taxon>
        <taxon>Fusarium burgessii species complex</taxon>
    </lineage>
</organism>
<evidence type="ECO:0000256" key="2">
    <source>
        <dbReference type="SAM" id="MobiDB-lite"/>
    </source>
</evidence>
<dbReference type="PANTHER" id="PTHR15665">
    <property type="entry name" value="ASTEROID PROTEIN"/>
    <property type="match status" value="1"/>
</dbReference>
<dbReference type="SUPFAM" id="SSF88723">
    <property type="entry name" value="PIN domain-like"/>
    <property type="match status" value="1"/>
</dbReference>
<feature type="compositionally biased region" description="Basic residues" evidence="2">
    <location>
        <begin position="536"/>
        <end position="546"/>
    </location>
</feature>
<dbReference type="Proteomes" id="UP000730481">
    <property type="component" value="Unassembled WGS sequence"/>
</dbReference>
<dbReference type="PANTHER" id="PTHR15665:SF1">
    <property type="entry name" value="PROTEIN ASTEROID HOMOLOG 1"/>
    <property type="match status" value="1"/>
</dbReference>
<protein>
    <recommendedName>
        <fullName evidence="3">Asteroid domain-containing protein</fullName>
    </recommendedName>
</protein>
<evidence type="ECO:0000313" key="4">
    <source>
        <dbReference type="EMBL" id="KAF4337687.1"/>
    </source>
</evidence>
<comment type="similarity">
    <text evidence="1">Belongs to the asteroid family.</text>
</comment>
<name>A0A9P5AGU6_9HYPO</name>
<dbReference type="Pfam" id="PF12813">
    <property type="entry name" value="XPG_I_2"/>
    <property type="match status" value="1"/>
</dbReference>
<dbReference type="InterPro" id="IPR029060">
    <property type="entry name" value="PIN-like_dom_sf"/>
</dbReference>
<evidence type="ECO:0000313" key="5">
    <source>
        <dbReference type="Proteomes" id="UP000730481"/>
    </source>
</evidence>
<dbReference type="AlphaFoldDB" id="A0A9P5AGU6"/>
<reference evidence="4" key="2">
    <citation type="submission" date="2020-02" db="EMBL/GenBank/DDBJ databases">
        <title>Identification and distribution of gene clusters putatively required for synthesis of sphingolipid metabolism inhibitors in phylogenetically diverse species of the filamentous fungus Fusarium.</title>
        <authorList>
            <person name="Kim H.-S."/>
            <person name="Busman M."/>
            <person name="Brown D.W."/>
            <person name="Divon H."/>
            <person name="Uhlig S."/>
            <person name="Proctor R.H."/>
        </authorList>
    </citation>
    <scope>NUCLEOTIDE SEQUENCE</scope>
    <source>
        <strain evidence="4">NRRL 25174</strain>
    </source>
</reference>
<feature type="domain" description="Asteroid" evidence="3">
    <location>
        <begin position="138"/>
        <end position="372"/>
    </location>
</feature>
<sequence>MGIPRLVSTLEPYVIHGSLTDKRVVIDGPALTYHILYICNRHGIPQPSYKLLGETAVAWLDELTQRGVSVDAIYFDAYLPPVKEPVRMQRMIKSLSQLKASYSSDTNGFFPSYFSTADETTPILFSAAKPPQKLALPPSFHVPAIIDALKSSPSYTKLVIIVPGEADAYCAQHLSESGGMVLTSDSDLLVHNLGKGSAVFLRDIYLDEKSNLACASFSPAYICEKLKLASPDEMCRFAYERKCSPHSTLPQLLQDCVRPITDQAGYTEFCHEYREHVVAHIPVSTSGKPVEIGSLDPRISEMVLQFDSQNDQPHTMSNPKMFLPILLESPSRGSAWEQSTPIRQLAYTVARWIIPGSSSTVQEYRRVNTPVQKGRQVSILSEKAAKAWAQDLVSLMTRIRTGTQGDTIVAWYILCLTLDIRHSHEWGKPSHPLQTLEDSSQTVPSKKVSWDILHFIAHLQAAFYSFRLLKQIISLGHPQKILPDLSDMLLSLPSLSEFPDVERTLSFLQRSSEARVYKTVSRLVPLPHANIDAKPKRTVKDKKKRRVGQDNAPRRPSSSVKPASRNLFDVLSQ</sequence>
<reference evidence="4" key="1">
    <citation type="journal article" date="2017" name="Mycologia">
        <title>Fusarium algeriense, sp. nov., a novel toxigenic crown rot pathogen of durum wheat from Algeria is nested in the Fusarium burgessii species complex.</title>
        <authorList>
            <person name="Laraba I."/>
            <person name="Keddad A."/>
            <person name="Boureghda H."/>
            <person name="Abdallah N."/>
            <person name="Vaughan M.M."/>
            <person name="Proctor R.H."/>
            <person name="Busman M."/>
            <person name="O'Donnell K."/>
        </authorList>
    </citation>
    <scope>NUCLEOTIDE SEQUENCE</scope>
    <source>
        <strain evidence="4">NRRL 25174</strain>
    </source>
</reference>
<dbReference type="Gene3D" id="3.40.50.1010">
    <property type="entry name" value="5'-nuclease"/>
    <property type="match status" value="1"/>
</dbReference>
<feature type="region of interest" description="Disordered" evidence="2">
    <location>
        <begin position="535"/>
        <end position="573"/>
    </location>
</feature>
<comment type="caution">
    <text evidence="4">The sequence shown here is derived from an EMBL/GenBank/DDBJ whole genome shotgun (WGS) entry which is preliminary data.</text>
</comment>
<evidence type="ECO:0000256" key="1">
    <source>
        <dbReference type="ARBA" id="ARBA00007398"/>
    </source>
</evidence>
<dbReference type="EMBL" id="PVQB02000387">
    <property type="protein sequence ID" value="KAF4337687.1"/>
    <property type="molecule type" value="Genomic_DNA"/>
</dbReference>
<keyword evidence="5" id="KW-1185">Reference proteome</keyword>
<proteinExistence type="inferred from homology"/>
<dbReference type="InterPro" id="IPR026832">
    <property type="entry name" value="Asteroid"/>
</dbReference>
<gene>
    <name evidence="4" type="ORF">FBEOM_8441</name>
</gene>
<dbReference type="OrthoDB" id="5297549at2759"/>